<feature type="transmembrane region" description="Helical" evidence="19">
    <location>
        <begin position="311"/>
        <end position="328"/>
    </location>
</feature>
<evidence type="ECO:0000256" key="10">
    <source>
        <dbReference type="ARBA" id="ARBA00022967"/>
    </source>
</evidence>
<comment type="function">
    <text evidence="1">Core subunit of the mitochondrial membrane respiratory chain NADH dehydrogenase (Complex I) that is believed to belong to the minimal assembly required for catalysis. Complex I functions in the transfer of electrons from NADH to the respiratory chain. The immediate electron acceptor for the enzyme is believed to be ubiquinone.</text>
</comment>
<dbReference type="GO" id="GO:0008137">
    <property type="term" value="F:NADH dehydrogenase (ubiquinone) activity"/>
    <property type="evidence" value="ECO:0007669"/>
    <property type="project" value="UniProtKB-EC"/>
</dbReference>
<evidence type="ECO:0000256" key="9">
    <source>
        <dbReference type="ARBA" id="ARBA00022792"/>
    </source>
</evidence>
<dbReference type="EMBL" id="MT649407">
    <property type="protein sequence ID" value="QLO81948.1"/>
    <property type="molecule type" value="Genomic_DNA"/>
</dbReference>
<name>A0A7D6FID8_9HYME</name>
<gene>
    <name evidence="20" type="primary">ND2</name>
</gene>
<evidence type="ECO:0000256" key="3">
    <source>
        <dbReference type="ARBA" id="ARBA00007012"/>
    </source>
</evidence>
<evidence type="ECO:0000256" key="16">
    <source>
        <dbReference type="ARBA" id="ARBA00023136"/>
    </source>
</evidence>
<reference evidence="20" key="1">
    <citation type="submission" date="2020-06" db="EMBL/GenBank/DDBJ databases">
        <title>the complete mitochondrial genome of Leptopilina syphax.</title>
        <authorList>
            <person name="Zhang Q."/>
            <person name="Zhang X."/>
        </authorList>
    </citation>
    <scope>NUCLEOTIDE SEQUENCE</scope>
</reference>
<feature type="transmembrane region" description="Helical" evidence="19">
    <location>
        <begin position="29"/>
        <end position="48"/>
    </location>
</feature>
<feature type="transmembrane region" description="Helical" evidence="19">
    <location>
        <begin position="268"/>
        <end position="290"/>
    </location>
</feature>
<keyword evidence="10" id="KW-1278">Translocase</keyword>
<keyword evidence="8 19" id="KW-0812">Transmembrane</keyword>
<evidence type="ECO:0000256" key="19">
    <source>
        <dbReference type="SAM" id="Phobius"/>
    </source>
</evidence>
<geneLocation type="mitochondrion" evidence="20"/>
<dbReference type="GO" id="GO:0005743">
    <property type="term" value="C:mitochondrial inner membrane"/>
    <property type="evidence" value="ECO:0007669"/>
    <property type="project" value="UniProtKB-SubCell"/>
</dbReference>
<evidence type="ECO:0000256" key="12">
    <source>
        <dbReference type="ARBA" id="ARBA00022989"/>
    </source>
</evidence>
<dbReference type="PANTHER" id="PTHR46552:SF1">
    <property type="entry name" value="NADH-UBIQUINONE OXIDOREDUCTASE CHAIN 2"/>
    <property type="match status" value="1"/>
</dbReference>
<accession>A0A7D6FID8</accession>
<dbReference type="AlphaFoldDB" id="A0A7D6FID8"/>
<dbReference type="EC" id="7.1.1.2" evidence="4"/>
<evidence type="ECO:0000256" key="11">
    <source>
        <dbReference type="ARBA" id="ARBA00022982"/>
    </source>
</evidence>
<feature type="transmembrane region" description="Helical" evidence="19">
    <location>
        <begin position="144"/>
        <end position="164"/>
    </location>
</feature>
<evidence type="ECO:0000256" key="7">
    <source>
        <dbReference type="ARBA" id="ARBA00022660"/>
    </source>
</evidence>
<feature type="transmembrane region" description="Helical" evidence="19">
    <location>
        <begin position="198"/>
        <end position="220"/>
    </location>
</feature>
<keyword evidence="16 19" id="KW-0472">Membrane</keyword>
<keyword evidence="15 20" id="KW-0496">Mitochondrion</keyword>
<keyword evidence="13" id="KW-0520">NAD</keyword>
<evidence type="ECO:0000256" key="13">
    <source>
        <dbReference type="ARBA" id="ARBA00023027"/>
    </source>
</evidence>
<evidence type="ECO:0000313" key="20">
    <source>
        <dbReference type="EMBL" id="QLO81948.1"/>
    </source>
</evidence>
<dbReference type="PANTHER" id="PTHR46552">
    <property type="entry name" value="NADH-UBIQUINONE OXIDOREDUCTASE CHAIN 2"/>
    <property type="match status" value="1"/>
</dbReference>
<evidence type="ECO:0000256" key="18">
    <source>
        <dbReference type="ARBA" id="ARBA00049551"/>
    </source>
</evidence>
<evidence type="ECO:0000256" key="4">
    <source>
        <dbReference type="ARBA" id="ARBA00012944"/>
    </source>
</evidence>
<keyword evidence="9" id="KW-0999">Mitochondrion inner membrane</keyword>
<keyword evidence="12 19" id="KW-1133">Transmembrane helix</keyword>
<evidence type="ECO:0000256" key="2">
    <source>
        <dbReference type="ARBA" id="ARBA00004448"/>
    </source>
</evidence>
<evidence type="ECO:0000256" key="15">
    <source>
        <dbReference type="ARBA" id="ARBA00023128"/>
    </source>
</evidence>
<dbReference type="InterPro" id="IPR050175">
    <property type="entry name" value="Complex_I_Subunit_2"/>
</dbReference>
<evidence type="ECO:0000256" key="1">
    <source>
        <dbReference type="ARBA" id="ARBA00003257"/>
    </source>
</evidence>
<comment type="subcellular location">
    <subcellularLocation>
        <location evidence="2">Mitochondrion inner membrane</location>
        <topology evidence="2">Multi-pass membrane protein</topology>
    </subcellularLocation>
</comment>
<evidence type="ECO:0000256" key="6">
    <source>
        <dbReference type="ARBA" id="ARBA00022448"/>
    </source>
</evidence>
<sequence>MLMNINLTLFFSMLNLSILLGTSTNSLLFLWMMIEMNMISFIPILYFLNTPSNKDIFMKYFLIQSFSSSLMLISMFFFSLMNYSTLFLMMILLTILMKMGTWPFLWWYMHLLINMDWSSNFLLMTSQKMLPFYLFHNINSIKEISYIINLIYLILIFNLISSFFMIMNTNLLKLIISASSLNQMTWFLNLLIWDYSMWFNYFMIYSIILFITTSLFKFFNLTFIHDIHFITFYYKILILILTIFFIMLPPTINFYLKVLSIKIFSLNSYFFISFMLCLSTIFAFYLKILFPSILFFKTNYFYLKNFIKINKMFLIFLVTIYFTLFYWMF</sequence>
<dbReference type="GO" id="GO:0006120">
    <property type="term" value="P:mitochondrial electron transport, NADH to ubiquinone"/>
    <property type="evidence" value="ECO:0007669"/>
    <property type="project" value="TreeGrafter"/>
</dbReference>
<organism evidence="20">
    <name type="scientific">Leptopilina syphax</name>
    <dbReference type="NCBI Taxonomy" id="2755057"/>
    <lineage>
        <taxon>Eukaryota</taxon>
        <taxon>Metazoa</taxon>
        <taxon>Ecdysozoa</taxon>
        <taxon>Arthropoda</taxon>
        <taxon>Hexapoda</taxon>
        <taxon>Insecta</taxon>
        <taxon>Pterygota</taxon>
        <taxon>Neoptera</taxon>
        <taxon>Endopterygota</taxon>
        <taxon>Hymenoptera</taxon>
        <taxon>Apocrita</taxon>
        <taxon>Proctotrupomorpha</taxon>
        <taxon>Cynipoidea</taxon>
        <taxon>Figitidae</taxon>
        <taxon>Eucoilinae</taxon>
        <taxon>Leptopilina</taxon>
    </lineage>
</organism>
<feature type="transmembrane region" description="Helical" evidence="19">
    <location>
        <begin position="232"/>
        <end position="256"/>
    </location>
</feature>
<comment type="catalytic activity">
    <reaction evidence="18">
        <text>a ubiquinone + NADH + 5 H(+)(in) = a ubiquinol + NAD(+) + 4 H(+)(out)</text>
        <dbReference type="Rhea" id="RHEA:29091"/>
        <dbReference type="Rhea" id="RHEA-COMP:9565"/>
        <dbReference type="Rhea" id="RHEA-COMP:9566"/>
        <dbReference type="ChEBI" id="CHEBI:15378"/>
        <dbReference type="ChEBI" id="CHEBI:16389"/>
        <dbReference type="ChEBI" id="CHEBI:17976"/>
        <dbReference type="ChEBI" id="CHEBI:57540"/>
        <dbReference type="ChEBI" id="CHEBI:57945"/>
        <dbReference type="EC" id="7.1.1.2"/>
    </reaction>
</comment>
<evidence type="ECO:0000256" key="8">
    <source>
        <dbReference type="ARBA" id="ARBA00022692"/>
    </source>
</evidence>
<proteinExistence type="inferred from homology"/>
<comment type="similarity">
    <text evidence="3">Belongs to the complex I subunit 2 family.</text>
</comment>
<evidence type="ECO:0000256" key="14">
    <source>
        <dbReference type="ARBA" id="ARBA00023075"/>
    </source>
</evidence>
<keyword evidence="11" id="KW-0249">Electron transport</keyword>
<keyword evidence="6" id="KW-0813">Transport</keyword>
<evidence type="ECO:0000256" key="5">
    <source>
        <dbReference type="ARBA" id="ARBA00021008"/>
    </source>
</evidence>
<keyword evidence="7" id="KW-0679">Respiratory chain</keyword>
<protein>
    <recommendedName>
        <fullName evidence="5">NADH-ubiquinone oxidoreductase chain 2</fullName>
        <ecNumber evidence="4">7.1.1.2</ecNumber>
    </recommendedName>
    <alternativeName>
        <fullName evidence="17">NADH dehydrogenase subunit 2</fullName>
    </alternativeName>
</protein>
<evidence type="ECO:0000256" key="17">
    <source>
        <dbReference type="ARBA" id="ARBA00031028"/>
    </source>
</evidence>
<keyword evidence="14" id="KW-0830">Ubiquinone</keyword>